<dbReference type="InterPro" id="IPR003594">
    <property type="entry name" value="HATPase_dom"/>
</dbReference>
<dbReference type="SMART" id="SM00260">
    <property type="entry name" value="CheW"/>
    <property type="match status" value="1"/>
</dbReference>
<dbReference type="InterPro" id="IPR036641">
    <property type="entry name" value="HPT_dom_sf"/>
</dbReference>
<feature type="domain" description="Histidine kinase" evidence="14">
    <location>
        <begin position="211"/>
        <end position="412"/>
    </location>
</feature>
<dbReference type="EMBL" id="JAXIVS010000005">
    <property type="protein sequence ID" value="MDY7228298.1"/>
    <property type="molecule type" value="Genomic_DNA"/>
</dbReference>
<evidence type="ECO:0000256" key="2">
    <source>
        <dbReference type="ARBA" id="ARBA00012438"/>
    </source>
</evidence>
<evidence type="ECO:0000313" key="17">
    <source>
        <dbReference type="EMBL" id="MDY7228298.1"/>
    </source>
</evidence>
<feature type="compositionally biased region" description="Low complexity" evidence="13">
    <location>
        <begin position="127"/>
        <end position="151"/>
    </location>
</feature>
<dbReference type="SMART" id="SM01231">
    <property type="entry name" value="H-kinase_dim"/>
    <property type="match status" value="1"/>
</dbReference>
<evidence type="ECO:0000259" key="15">
    <source>
        <dbReference type="PROSITE" id="PS50851"/>
    </source>
</evidence>
<dbReference type="Gene3D" id="3.30.565.10">
    <property type="entry name" value="Histidine kinase-like ATPase, C-terminal domain"/>
    <property type="match status" value="1"/>
</dbReference>
<keyword evidence="18" id="KW-1185">Reference proteome</keyword>
<dbReference type="InterPro" id="IPR004105">
    <property type="entry name" value="CheA-like_dim"/>
</dbReference>
<dbReference type="PROSITE" id="PS50894">
    <property type="entry name" value="HPT"/>
    <property type="match status" value="1"/>
</dbReference>
<keyword evidence="8" id="KW-0418">Kinase</keyword>
<feature type="domain" description="HPt" evidence="16">
    <location>
        <begin position="1"/>
        <end position="104"/>
    </location>
</feature>
<evidence type="ECO:0000256" key="7">
    <source>
        <dbReference type="ARBA" id="ARBA00022741"/>
    </source>
</evidence>
<evidence type="ECO:0000256" key="10">
    <source>
        <dbReference type="ARBA" id="ARBA00023012"/>
    </source>
</evidence>
<evidence type="ECO:0000256" key="8">
    <source>
        <dbReference type="ARBA" id="ARBA00022777"/>
    </source>
</evidence>
<sequence>MRPDLEMVRAVFRAEATELLAGMEQTFLSIETSAGSEVFERLFRSIHTLKGNALLMGFPAASELAHTVEDLIEKLSARAVPRTAALATLLLQAVDALRLLIGIPNVNERAGVDPGEIQRRLVAAARAGGPPEAASPASSAPAVEGEAPAAERLTEAVPAPARERTLRVGLDRLDRMLDLTGEIAIARGRLTTMLEQPGRYSPQELLAAHRESDRLYQDLQELVMKARLVPIGSAFQPFARTLRDLSTATGKLVRLELSGEEVEVDTAVVELIRDPLTHLVRNAVDHGIEPPQVRKARGKNPMGTLRLHARHEAGGILVEVSDDGAGLDPGRIRDRARAMGLLGPTEERPDDELYQFIFTPGFSTAERLTELSGRGIGLDVVRSNIEALRGAISIDTQAGRGTTLTLRLPLTLSIIEGFLVGVGEETYVLPLESVIECVDLPPTERQPGRSGVLNLRGQPLPFLRLRDHFAMEGPPAERESVVIVGYGQGHQAGFAVDALLGQTQTVIKPLGRLFQHLPGVSGSAILGNGRVALVLDVSTLLRKLLVAPGPTAAA</sequence>
<dbReference type="SUPFAM" id="SSF55874">
    <property type="entry name" value="ATPase domain of HSP90 chaperone/DNA topoisomerase II/histidine kinase"/>
    <property type="match status" value="1"/>
</dbReference>
<feature type="modified residue" description="Phosphohistidine" evidence="12">
    <location>
        <position position="47"/>
    </location>
</feature>
<dbReference type="Gene3D" id="1.20.120.160">
    <property type="entry name" value="HPT domain"/>
    <property type="match status" value="1"/>
</dbReference>
<dbReference type="PRINTS" id="PR00344">
    <property type="entry name" value="BCTRLSENSOR"/>
</dbReference>
<dbReference type="InterPro" id="IPR036061">
    <property type="entry name" value="CheW-like_dom_sf"/>
</dbReference>
<evidence type="ECO:0000256" key="5">
    <source>
        <dbReference type="ARBA" id="ARBA00022553"/>
    </source>
</evidence>
<evidence type="ECO:0000259" key="14">
    <source>
        <dbReference type="PROSITE" id="PS50109"/>
    </source>
</evidence>
<dbReference type="EC" id="2.7.13.3" evidence="2"/>
<dbReference type="Pfam" id="PF02518">
    <property type="entry name" value="HATPase_c"/>
    <property type="match status" value="1"/>
</dbReference>
<dbReference type="SUPFAM" id="SSF47384">
    <property type="entry name" value="Homodimeric domain of signal transducing histidine kinase"/>
    <property type="match status" value="1"/>
</dbReference>
<dbReference type="InterPro" id="IPR005467">
    <property type="entry name" value="His_kinase_dom"/>
</dbReference>
<evidence type="ECO:0000256" key="6">
    <source>
        <dbReference type="ARBA" id="ARBA00022679"/>
    </source>
</evidence>
<evidence type="ECO:0000256" key="13">
    <source>
        <dbReference type="SAM" id="MobiDB-lite"/>
    </source>
</evidence>
<dbReference type="SUPFAM" id="SSF50341">
    <property type="entry name" value="CheW-like"/>
    <property type="match status" value="1"/>
</dbReference>
<organism evidence="17 18">
    <name type="scientific">Hyalangium rubrum</name>
    <dbReference type="NCBI Taxonomy" id="3103134"/>
    <lineage>
        <taxon>Bacteria</taxon>
        <taxon>Pseudomonadati</taxon>
        <taxon>Myxococcota</taxon>
        <taxon>Myxococcia</taxon>
        <taxon>Myxococcales</taxon>
        <taxon>Cystobacterineae</taxon>
        <taxon>Archangiaceae</taxon>
        <taxon>Hyalangium</taxon>
    </lineage>
</organism>
<dbReference type="InterPro" id="IPR004358">
    <property type="entry name" value="Sig_transdc_His_kin-like_C"/>
</dbReference>
<keyword evidence="4" id="KW-0145">Chemotaxis</keyword>
<keyword evidence="7" id="KW-0547">Nucleotide-binding</keyword>
<dbReference type="SUPFAM" id="SSF47226">
    <property type="entry name" value="Histidine-containing phosphotransfer domain, HPT domain"/>
    <property type="match status" value="1"/>
</dbReference>
<proteinExistence type="predicted"/>
<name>A0ABU5H635_9BACT</name>
<gene>
    <name evidence="17" type="ORF">SYV04_17895</name>
</gene>
<evidence type="ECO:0000256" key="11">
    <source>
        <dbReference type="ARBA" id="ARBA00035100"/>
    </source>
</evidence>
<dbReference type="Gene3D" id="1.10.287.560">
    <property type="entry name" value="Histidine kinase CheA-like, homodimeric domain"/>
    <property type="match status" value="1"/>
</dbReference>
<keyword evidence="9" id="KW-0067">ATP-binding</keyword>
<accession>A0ABU5H635</accession>
<protein>
    <recommendedName>
        <fullName evidence="3">Chemotaxis protein CheA</fullName>
        <ecNumber evidence="2">2.7.13.3</ecNumber>
    </recommendedName>
</protein>
<dbReference type="Proteomes" id="UP001291309">
    <property type="component" value="Unassembled WGS sequence"/>
</dbReference>
<dbReference type="PROSITE" id="PS50851">
    <property type="entry name" value="CHEW"/>
    <property type="match status" value="1"/>
</dbReference>
<evidence type="ECO:0000256" key="3">
    <source>
        <dbReference type="ARBA" id="ARBA00021495"/>
    </source>
</evidence>
<evidence type="ECO:0000313" key="18">
    <source>
        <dbReference type="Proteomes" id="UP001291309"/>
    </source>
</evidence>
<evidence type="ECO:0000259" key="16">
    <source>
        <dbReference type="PROSITE" id="PS50894"/>
    </source>
</evidence>
<evidence type="ECO:0000256" key="12">
    <source>
        <dbReference type="PROSITE-ProRule" id="PRU00110"/>
    </source>
</evidence>
<evidence type="ECO:0000256" key="9">
    <source>
        <dbReference type="ARBA" id="ARBA00022840"/>
    </source>
</evidence>
<dbReference type="CDD" id="cd00731">
    <property type="entry name" value="CheA_reg"/>
    <property type="match status" value="1"/>
</dbReference>
<dbReference type="InterPro" id="IPR036097">
    <property type="entry name" value="HisK_dim/P_sf"/>
</dbReference>
<dbReference type="SMART" id="SM00073">
    <property type="entry name" value="HPT"/>
    <property type="match status" value="1"/>
</dbReference>
<comment type="function">
    <text evidence="11">Involved in the transmission of sensory signals from the chemoreceptors to the flagellar motors. CheA is autophosphorylated; it can transfer its phosphate group to either CheB or CheY.</text>
</comment>
<feature type="region of interest" description="Disordered" evidence="13">
    <location>
        <begin position="127"/>
        <end position="158"/>
    </location>
</feature>
<dbReference type="Pfam" id="PF01627">
    <property type="entry name" value="Hpt"/>
    <property type="match status" value="1"/>
</dbReference>
<dbReference type="SMART" id="SM00387">
    <property type="entry name" value="HATPase_c"/>
    <property type="match status" value="1"/>
</dbReference>
<dbReference type="InterPro" id="IPR002545">
    <property type="entry name" value="CheW-lke_dom"/>
</dbReference>
<dbReference type="Pfam" id="PF01584">
    <property type="entry name" value="CheW"/>
    <property type="match status" value="1"/>
</dbReference>
<dbReference type="InterPro" id="IPR051315">
    <property type="entry name" value="Bact_Chemotaxis_CheA"/>
</dbReference>
<evidence type="ECO:0000256" key="1">
    <source>
        <dbReference type="ARBA" id="ARBA00000085"/>
    </source>
</evidence>
<comment type="catalytic activity">
    <reaction evidence="1">
        <text>ATP + protein L-histidine = ADP + protein N-phospho-L-histidine.</text>
        <dbReference type="EC" id="2.7.13.3"/>
    </reaction>
</comment>
<dbReference type="CDD" id="cd00088">
    <property type="entry name" value="HPT"/>
    <property type="match status" value="1"/>
</dbReference>
<keyword evidence="10" id="KW-0902">Two-component regulatory system</keyword>
<reference evidence="17 18" key="1">
    <citation type="submission" date="2023-12" db="EMBL/GenBank/DDBJ databases">
        <title>the genome sequence of Hyalangium sp. s54d21.</title>
        <authorList>
            <person name="Zhang X."/>
        </authorList>
    </citation>
    <scope>NUCLEOTIDE SEQUENCE [LARGE SCALE GENOMIC DNA]</scope>
    <source>
        <strain evidence="18">s54d21</strain>
    </source>
</reference>
<feature type="domain" description="CheW-like" evidence="15">
    <location>
        <begin position="414"/>
        <end position="546"/>
    </location>
</feature>
<dbReference type="PROSITE" id="PS50109">
    <property type="entry name" value="HIS_KIN"/>
    <property type="match status" value="1"/>
</dbReference>
<dbReference type="PANTHER" id="PTHR43395:SF10">
    <property type="entry name" value="CHEMOTAXIS PROTEIN CHEA"/>
    <property type="match status" value="1"/>
</dbReference>
<dbReference type="PANTHER" id="PTHR43395">
    <property type="entry name" value="SENSOR HISTIDINE KINASE CHEA"/>
    <property type="match status" value="1"/>
</dbReference>
<evidence type="ECO:0000256" key="4">
    <source>
        <dbReference type="ARBA" id="ARBA00022500"/>
    </source>
</evidence>
<dbReference type="InterPro" id="IPR008207">
    <property type="entry name" value="Sig_transdc_His_kin_Hpt_dom"/>
</dbReference>
<keyword evidence="5 12" id="KW-0597">Phosphoprotein</keyword>
<dbReference type="Pfam" id="PF02895">
    <property type="entry name" value="H-kinase_dim"/>
    <property type="match status" value="1"/>
</dbReference>
<dbReference type="InterPro" id="IPR037006">
    <property type="entry name" value="CheA-like_homodim_sf"/>
</dbReference>
<comment type="caution">
    <text evidence="17">The sequence shown here is derived from an EMBL/GenBank/DDBJ whole genome shotgun (WGS) entry which is preliminary data.</text>
</comment>
<dbReference type="Gene3D" id="2.30.30.40">
    <property type="entry name" value="SH3 Domains"/>
    <property type="match status" value="1"/>
</dbReference>
<keyword evidence="6" id="KW-0808">Transferase</keyword>
<dbReference type="RefSeq" id="WP_321547060.1">
    <property type="nucleotide sequence ID" value="NZ_JAXIVS010000005.1"/>
</dbReference>
<dbReference type="InterPro" id="IPR036890">
    <property type="entry name" value="HATPase_C_sf"/>
</dbReference>